<protein>
    <submittedName>
        <fullName evidence="2">PiggyBac transposable element-derived protein 3-like protein</fullName>
    </submittedName>
</protein>
<dbReference type="OrthoDB" id="6513427at2759"/>
<dbReference type="PANTHER" id="PTHR46599:SF3">
    <property type="entry name" value="PIGGYBAC TRANSPOSABLE ELEMENT-DERIVED PROTEIN 4"/>
    <property type="match status" value="1"/>
</dbReference>
<keyword evidence="3" id="KW-1185">Reference proteome</keyword>
<reference evidence="2 3" key="1">
    <citation type="journal article" date="2018" name="Gigascience">
        <title>Genomes of trombidid mites reveal novel predicted allergens and laterally-transferred genes associated with secondary metabolism.</title>
        <authorList>
            <person name="Dong X."/>
            <person name="Chaisiri K."/>
            <person name="Xia D."/>
            <person name="Armstrong S.D."/>
            <person name="Fang Y."/>
            <person name="Donnelly M.J."/>
            <person name="Kadowaki T."/>
            <person name="McGarry J.W."/>
            <person name="Darby A.C."/>
            <person name="Makepeace B.L."/>
        </authorList>
    </citation>
    <scope>NUCLEOTIDE SEQUENCE [LARGE SCALE GENOMIC DNA]</scope>
    <source>
        <strain evidence="2">UoL-UT</strain>
    </source>
</reference>
<dbReference type="AlphaFoldDB" id="A0A443SSE5"/>
<proteinExistence type="predicted"/>
<dbReference type="Proteomes" id="UP000288716">
    <property type="component" value="Unassembled WGS sequence"/>
</dbReference>
<name>A0A443SSE5_9ACAR</name>
<dbReference type="InterPro" id="IPR029526">
    <property type="entry name" value="PGBD"/>
</dbReference>
<feature type="domain" description="PiggyBac transposable element-derived protein" evidence="1">
    <location>
        <begin position="322"/>
        <end position="521"/>
    </location>
</feature>
<dbReference type="Pfam" id="PF13843">
    <property type="entry name" value="DDE_Tnp_1_7"/>
    <property type="match status" value="2"/>
</dbReference>
<dbReference type="VEuPathDB" id="VectorBase:LDEU001629"/>
<gene>
    <name evidence="2" type="ORF">B4U80_05032</name>
</gene>
<evidence type="ECO:0000313" key="2">
    <source>
        <dbReference type="EMBL" id="RWS30412.1"/>
    </source>
</evidence>
<sequence>MQDEPNVDENFVDKNGNQWYKTPVWMPTNDALNSAETTVDYNSGLQVTLLNRLQAFQHFCDNRFVNCILNATNERAFEMSAMYQRAIDALENSDTQNVDQILVSILGSEKKALFGVSFDERLERFVKLSQWKPFEFDEICGIIGFVLLMGVRKQRLAPIREALSVRGTRIFSFAAAGFATTRNRFWQFCRFFSASTVVQQREAYSASNVFNKQMSKIFHITQIVLENNRKCWKPFQRICVDEQMVGFRGRTKMKQYMQNKPDKYGLKIWTLADEKNFVFNFQLYTGKRESFDLRNITELNNINTDDDNIDAFVESLNENEMQQRQQQQQQRVRELGISQRVVLDMVDMLPSNHHTTFHLTTDRFFTSLALSNELSKRNITLLGTIDSRKREIPAALKSIETIKRLSAVSPSPTENIDYWELYAFNDRNTLLSYKTNKAKKITHLFSSYHHDSKTEIHSNHRFRGTNKERKRPKMIVDYNQSKGFVDNCNKMLKYYTCQRIYRKWTLVYTSRLIDICALNAYTCWNFQRKSLGLHGDSRYKFIVAIAMGLIANHAKRVYDNPRTPQRRKRDIEIQFSLPRAPNALKASSAKLGVESRRYRCQLCPSKKNKKTRYACRICDNFVCVTHATISYIVECAQCSEPYLSPSLSPESVSNDVE</sequence>
<dbReference type="PANTHER" id="PTHR46599">
    <property type="entry name" value="PIGGYBAC TRANSPOSABLE ELEMENT-DERIVED PROTEIN 4"/>
    <property type="match status" value="1"/>
</dbReference>
<organism evidence="2 3">
    <name type="scientific">Leptotrombidium deliense</name>
    <dbReference type="NCBI Taxonomy" id="299467"/>
    <lineage>
        <taxon>Eukaryota</taxon>
        <taxon>Metazoa</taxon>
        <taxon>Ecdysozoa</taxon>
        <taxon>Arthropoda</taxon>
        <taxon>Chelicerata</taxon>
        <taxon>Arachnida</taxon>
        <taxon>Acari</taxon>
        <taxon>Acariformes</taxon>
        <taxon>Trombidiformes</taxon>
        <taxon>Prostigmata</taxon>
        <taxon>Anystina</taxon>
        <taxon>Parasitengona</taxon>
        <taxon>Trombiculoidea</taxon>
        <taxon>Trombiculidae</taxon>
        <taxon>Leptotrombidium</taxon>
    </lineage>
</organism>
<dbReference type="EMBL" id="NCKV01000513">
    <property type="protein sequence ID" value="RWS30412.1"/>
    <property type="molecule type" value="Genomic_DNA"/>
</dbReference>
<evidence type="ECO:0000259" key="1">
    <source>
        <dbReference type="Pfam" id="PF13843"/>
    </source>
</evidence>
<evidence type="ECO:0000313" key="3">
    <source>
        <dbReference type="Proteomes" id="UP000288716"/>
    </source>
</evidence>
<comment type="caution">
    <text evidence="2">The sequence shown here is derived from an EMBL/GenBank/DDBJ whole genome shotgun (WGS) entry which is preliminary data.</text>
</comment>
<dbReference type="STRING" id="299467.A0A443SSE5"/>
<feature type="domain" description="PiggyBac transposable element-derived protein" evidence="1">
    <location>
        <begin position="54"/>
        <end position="290"/>
    </location>
</feature>
<accession>A0A443SSE5</accession>